<dbReference type="Proteomes" id="UP000470771">
    <property type="component" value="Unassembled WGS sequence"/>
</dbReference>
<keyword evidence="3" id="KW-1185">Reference proteome</keyword>
<comment type="caution">
    <text evidence="2">The sequence shown here is derived from an EMBL/GenBank/DDBJ whole genome shotgun (WGS) entry which is preliminary data.</text>
</comment>
<dbReference type="RefSeq" id="WP_160631605.1">
    <property type="nucleotide sequence ID" value="NZ_WWNE01000003.1"/>
</dbReference>
<keyword evidence="1" id="KW-1133">Transmembrane helix</keyword>
<dbReference type="AlphaFoldDB" id="A0A6N9NGE9"/>
<gene>
    <name evidence="2" type="ORF">GQN54_02465</name>
</gene>
<evidence type="ECO:0000313" key="2">
    <source>
        <dbReference type="EMBL" id="NBG64963.1"/>
    </source>
</evidence>
<keyword evidence="1" id="KW-0812">Transmembrane</keyword>
<evidence type="ECO:0000313" key="3">
    <source>
        <dbReference type="Proteomes" id="UP000470771"/>
    </source>
</evidence>
<sequence>MKTTNSKVEYLISIVLITLLMTLSVISTFGQCNSFVKKMNRESLSPFENCEGVQMAKMYPGDSAIINQELEANRTYRILIEADKYLGLISTEISDQLNDGVLYINQTKQYIDLRSIRDRNVEIKINIPQKFTSNKIERSGCVAVAVSSGLVEDLATNP</sequence>
<protein>
    <submittedName>
        <fullName evidence="2">Uncharacterized protein</fullName>
    </submittedName>
</protein>
<evidence type="ECO:0000256" key="1">
    <source>
        <dbReference type="SAM" id="Phobius"/>
    </source>
</evidence>
<reference evidence="2 3" key="1">
    <citation type="submission" date="2019-12" db="EMBL/GenBank/DDBJ databases">
        <authorList>
            <person name="Zhao J."/>
        </authorList>
    </citation>
    <scope>NUCLEOTIDE SEQUENCE [LARGE SCALE GENOMIC DNA]</scope>
    <source>
        <strain evidence="2 3">S-15</strain>
    </source>
</reference>
<dbReference type="EMBL" id="WWNE01000003">
    <property type="protein sequence ID" value="NBG64963.1"/>
    <property type="molecule type" value="Genomic_DNA"/>
</dbReference>
<accession>A0A6N9NGE9</accession>
<organism evidence="2 3">
    <name type="scientific">Acidiluteibacter ferrifornacis</name>
    <dbReference type="NCBI Taxonomy" id="2692424"/>
    <lineage>
        <taxon>Bacteria</taxon>
        <taxon>Pseudomonadati</taxon>
        <taxon>Bacteroidota</taxon>
        <taxon>Flavobacteriia</taxon>
        <taxon>Flavobacteriales</taxon>
        <taxon>Cryomorphaceae</taxon>
        <taxon>Acidiluteibacter</taxon>
    </lineage>
</organism>
<keyword evidence="1" id="KW-0472">Membrane</keyword>
<proteinExistence type="predicted"/>
<feature type="transmembrane region" description="Helical" evidence="1">
    <location>
        <begin position="12"/>
        <end position="36"/>
    </location>
</feature>
<name>A0A6N9NGE9_9FLAO</name>